<comment type="caution">
    <text evidence="3">The sequence shown here is derived from an EMBL/GenBank/DDBJ whole genome shotgun (WGS) entry which is preliminary data.</text>
</comment>
<dbReference type="InterPro" id="IPR011008">
    <property type="entry name" value="Dimeric_a/b-barrel"/>
</dbReference>
<dbReference type="Gene3D" id="3.30.70.1060">
    <property type="entry name" value="Dimeric alpha+beta barrel"/>
    <property type="match status" value="1"/>
</dbReference>
<evidence type="ECO:0000256" key="1">
    <source>
        <dbReference type="ARBA" id="ARBA00007689"/>
    </source>
</evidence>
<comment type="similarity">
    <text evidence="1">Belongs to the YciI family.</text>
</comment>
<dbReference type="AlphaFoldDB" id="A0A7Y5ZZR6"/>
<accession>A0A7Y5ZZR6</accession>
<dbReference type="RefSeq" id="WP_175346909.1">
    <property type="nucleotide sequence ID" value="NZ_JABMCI010000058.1"/>
</dbReference>
<dbReference type="Proteomes" id="UP000565724">
    <property type="component" value="Unassembled WGS sequence"/>
</dbReference>
<keyword evidence="4" id="KW-1185">Reference proteome</keyword>
<sequence length="97" mass="10297">MAMFVLLHVRGPAVPDGQTVGEQAGIAGHYDFLRRRRGAGQLVLAGPFLDTEGAGMTILEVESAEEAQRLAAHDDQAVVDGVLAVTVRPWRVVMSGS</sequence>
<dbReference type="EMBL" id="JABMCI010000058">
    <property type="protein sequence ID" value="NUU17030.1"/>
    <property type="molecule type" value="Genomic_DNA"/>
</dbReference>
<evidence type="ECO:0000313" key="4">
    <source>
        <dbReference type="Proteomes" id="UP000565724"/>
    </source>
</evidence>
<evidence type="ECO:0000259" key="2">
    <source>
        <dbReference type="Pfam" id="PF03795"/>
    </source>
</evidence>
<reference evidence="3 4" key="1">
    <citation type="submission" date="2020-05" db="EMBL/GenBank/DDBJ databases">
        <title>Genome Sequencing of Type Strains.</title>
        <authorList>
            <person name="Lemaire J.F."/>
            <person name="Inderbitzin P."/>
            <person name="Gregorio O.A."/>
            <person name="Collins S.B."/>
            <person name="Wespe N."/>
            <person name="Knight-Connoni V."/>
        </authorList>
    </citation>
    <scope>NUCLEOTIDE SEQUENCE [LARGE SCALE GENOMIC DNA]</scope>
    <source>
        <strain evidence="3 4">ATCC 25174</strain>
    </source>
</reference>
<organism evidence="3 4">
    <name type="scientific">Cellulomonas humilata</name>
    <dbReference type="NCBI Taxonomy" id="144055"/>
    <lineage>
        <taxon>Bacteria</taxon>
        <taxon>Bacillati</taxon>
        <taxon>Actinomycetota</taxon>
        <taxon>Actinomycetes</taxon>
        <taxon>Micrococcales</taxon>
        <taxon>Cellulomonadaceae</taxon>
        <taxon>Cellulomonas</taxon>
    </lineage>
</organism>
<dbReference type="InterPro" id="IPR005545">
    <property type="entry name" value="YCII"/>
</dbReference>
<gene>
    <name evidence="3" type="ORF">HP550_07185</name>
</gene>
<proteinExistence type="inferred from homology"/>
<protein>
    <recommendedName>
        <fullName evidence="2">YCII-related domain-containing protein</fullName>
    </recommendedName>
</protein>
<evidence type="ECO:0000313" key="3">
    <source>
        <dbReference type="EMBL" id="NUU17030.1"/>
    </source>
</evidence>
<feature type="domain" description="YCII-related" evidence="2">
    <location>
        <begin position="21"/>
        <end position="91"/>
    </location>
</feature>
<name>A0A7Y5ZZR6_9CELL</name>
<dbReference type="Pfam" id="PF03795">
    <property type="entry name" value="YCII"/>
    <property type="match status" value="1"/>
</dbReference>
<dbReference type="SUPFAM" id="SSF54909">
    <property type="entry name" value="Dimeric alpha+beta barrel"/>
    <property type="match status" value="1"/>
</dbReference>